<evidence type="ECO:0000313" key="1">
    <source>
        <dbReference type="EMBL" id="SDA40189.1"/>
    </source>
</evidence>
<reference evidence="1 2" key="1">
    <citation type="submission" date="2016-10" db="EMBL/GenBank/DDBJ databases">
        <authorList>
            <person name="de Groot N.N."/>
        </authorList>
    </citation>
    <scope>NUCLEOTIDE SEQUENCE [LARGE SCALE GENOMIC DNA]</scope>
    <source>
        <strain evidence="1 2">CGMCC 1.12097</strain>
    </source>
</reference>
<organism evidence="1 2">
    <name type="scientific">Mesorhizobium qingshengii</name>
    <dbReference type="NCBI Taxonomy" id="1165689"/>
    <lineage>
        <taxon>Bacteria</taxon>
        <taxon>Pseudomonadati</taxon>
        <taxon>Pseudomonadota</taxon>
        <taxon>Alphaproteobacteria</taxon>
        <taxon>Hyphomicrobiales</taxon>
        <taxon>Phyllobacteriaceae</taxon>
        <taxon>Mesorhizobium</taxon>
    </lineage>
</organism>
<proteinExistence type="predicted"/>
<gene>
    <name evidence="1" type="ORF">SAMN02927914_00213</name>
</gene>
<dbReference type="Proteomes" id="UP000198588">
    <property type="component" value="Unassembled WGS sequence"/>
</dbReference>
<protein>
    <submittedName>
        <fullName evidence="1">Uncharacterized protein</fullName>
    </submittedName>
</protein>
<dbReference type="AlphaFoldDB" id="A0A1G5V2U2"/>
<evidence type="ECO:0000313" key="2">
    <source>
        <dbReference type="Proteomes" id="UP000198588"/>
    </source>
</evidence>
<sequence>MSPNLLEAQWLTCFSDLRQIYGLKEKLGVAMKKTYEKPVLTKRERLATVAAGLLSPVT</sequence>
<name>A0A1G5V2U2_9HYPH</name>
<accession>A0A1G5V2U2</accession>
<dbReference type="EMBL" id="FMXM01000002">
    <property type="protein sequence ID" value="SDA40189.1"/>
    <property type="molecule type" value="Genomic_DNA"/>
</dbReference>